<evidence type="ECO:0000313" key="3">
    <source>
        <dbReference type="EMBL" id="CAL1409677.1"/>
    </source>
</evidence>
<keyword evidence="1" id="KW-0175">Coiled coil</keyword>
<dbReference type="EMBL" id="OZ034821">
    <property type="protein sequence ID" value="CAL1409677.1"/>
    <property type="molecule type" value="Genomic_DNA"/>
</dbReference>
<dbReference type="AlphaFoldDB" id="A0AAV2GHE1"/>
<evidence type="ECO:0000256" key="2">
    <source>
        <dbReference type="SAM" id="MobiDB-lite"/>
    </source>
</evidence>
<feature type="compositionally biased region" description="Basic and acidic residues" evidence="2">
    <location>
        <begin position="1"/>
        <end position="13"/>
    </location>
</feature>
<dbReference type="Gene3D" id="1.20.1280.50">
    <property type="match status" value="1"/>
</dbReference>
<evidence type="ECO:0000256" key="1">
    <source>
        <dbReference type="SAM" id="Coils"/>
    </source>
</evidence>
<gene>
    <name evidence="3" type="ORF">LTRI10_LOCUS49158</name>
</gene>
<dbReference type="PANTHER" id="PTHR35546">
    <property type="entry name" value="F-BOX PROTEIN INTERACTION DOMAIN PROTEIN-RELATED"/>
    <property type="match status" value="1"/>
</dbReference>
<protein>
    <recommendedName>
        <fullName evidence="5">F-box domain-containing protein</fullName>
    </recommendedName>
</protein>
<evidence type="ECO:0008006" key="5">
    <source>
        <dbReference type="Google" id="ProtNLM"/>
    </source>
</evidence>
<accession>A0AAV2GHE1</accession>
<dbReference type="Proteomes" id="UP001497516">
    <property type="component" value="Chromosome 8"/>
</dbReference>
<dbReference type="InterPro" id="IPR036047">
    <property type="entry name" value="F-box-like_dom_sf"/>
</dbReference>
<sequence length="563" mass="63702">MSSYGHGDRELHHGLPFAANPTKRRRISPDGNPPPPLISKLGDDLLVEILIRGLLNPRFACRSKLVCKQWSSLISSPCFNRRFVARHQSKEETPPSISSFLPVPGEVRRSLWVLDSFEDLLLCGFAGFDRNTDGELGLSYLICNPFTKQWIALPLAPEKSFEQCPEVVARLVCEPRISKNLDLGDGQAAFVYSEYRFRVVCIYTLGMSTMLDVFCSESGEWTKKALVLHGYQEEVRLKPKSCHGKLFWAYAALLHVGIVEFNPFRFDIPPVFIRDDSIFERPAKSWGFSVSHGALHLIQLETETTPGCSRNALIVWRLEDDRRSWKRQHEVLLKTMWHGDVPCNIDFDLHPENPETALLILGHYSGRIFSCDLRSGELEQLITTRRAYEPGWMLFQPRLSCWPTPIPSYKELRGLYDGSYSCWVQQSSNEAKTPSATEDGLVAAPTQRYQSVDGIEQSGHQRKDNISQLVIDGLGLQQARQEVQELQSRLENVNRAIVQLQASTVSASTNKDLKLLHKKKRRVCSDLLTATADCEMISRLHQNLPLDPMHISIPGVGELIVPL</sequence>
<feature type="coiled-coil region" evidence="1">
    <location>
        <begin position="476"/>
        <end position="503"/>
    </location>
</feature>
<dbReference type="InterPro" id="IPR055290">
    <property type="entry name" value="At3g26010-like"/>
</dbReference>
<organism evidence="3 4">
    <name type="scientific">Linum trigynum</name>
    <dbReference type="NCBI Taxonomy" id="586398"/>
    <lineage>
        <taxon>Eukaryota</taxon>
        <taxon>Viridiplantae</taxon>
        <taxon>Streptophyta</taxon>
        <taxon>Embryophyta</taxon>
        <taxon>Tracheophyta</taxon>
        <taxon>Spermatophyta</taxon>
        <taxon>Magnoliopsida</taxon>
        <taxon>eudicotyledons</taxon>
        <taxon>Gunneridae</taxon>
        <taxon>Pentapetalae</taxon>
        <taxon>rosids</taxon>
        <taxon>fabids</taxon>
        <taxon>Malpighiales</taxon>
        <taxon>Linaceae</taxon>
        <taxon>Linum</taxon>
    </lineage>
</organism>
<reference evidence="3 4" key="1">
    <citation type="submission" date="2024-04" db="EMBL/GenBank/DDBJ databases">
        <authorList>
            <person name="Fracassetti M."/>
        </authorList>
    </citation>
    <scope>NUCLEOTIDE SEQUENCE [LARGE SCALE GENOMIC DNA]</scope>
</reference>
<proteinExistence type="predicted"/>
<keyword evidence="4" id="KW-1185">Reference proteome</keyword>
<evidence type="ECO:0000313" key="4">
    <source>
        <dbReference type="Proteomes" id="UP001497516"/>
    </source>
</evidence>
<dbReference type="SUPFAM" id="SSF81383">
    <property type="entry name" value="F-box domain"/>
    <property type="match status" value="1"/>
</dbReference>
<dbReference type="PANTHER" id="PTHR35546:SF128">
    <property type="entry name" value="F-BOX ASSOCIATED DOMAIN-CONTAINING PROTEIN"/>
    <property type="match status" value="1"/>
</dbReference>
<feature type="region of interest" description="Disordered" evidence="2">
    <location>
        <begin position="1"/>
        <end position="34"/>
    </location>
</feature>
<name>A0AAV2GHE1_9ROSI</name>